<protein>
    <submittedName>
        <fullName evidence="2">ArsR family transcriptional regulator</fullName>
    </submittedName>
</protein>
<feature type="region of interest" description="Disordered" evidence="1">
    <location>
        <begin position="66"/>
        <end position="90"/>
    </location>
</feature>
<keyword evidence="3" id="KW-1185">Reference proteome</keyword>
<dbReference type="Proteomes" id="UP001442841">
    <property type="component" value="Chromosome"/>
</dbReference>
<dbReference type="RefSeq" id="WP_425307604.1">
    <property type="nucleotide sequence ID" value="NZ_CP154795.1"/>
</dbReference>
<dbReference type="EMBL" id="CP154795">
    <property type="protein sequence ID" value="XAN06172.1"/>
    <property type="molecule type" value="Genomic_DNA"/>
</dbReference>
<evidence type="ECO:0000256" key="1">
    <source>
        <dbReference type="SAM" id="MobiDB-lite"/>
    </source>
</evidence>
<accession>A0ABZ3FJI5</accession>
<dbReference type="InterPro" id="IPR036390">
    <property type="entry name" value="WH_DNA-bd_sf"/>
</dbReference>
<sequence length="191" mass="20589">MSDRIDDLERRVAAVEELLAEQQGTAGKPGSSDAPGVEGGPLWALDGFRRRIGDTDSGGVMFMGIFRPTPPSDPEKAEQDSAPTPAGRPAIEWQYGRPADYLLDQDWANAAPALAALGHPVRVDLLRRVLNGTTATKDLVETEGLGTSGQLHHHLRTLVSAGWLRQRTRGDYEVPGPRVIPLLAILTAVLE</sequence>
<gene>
    <name evidence="2" type="ORF">AADG42_02240</name>
</gene>
<organism evidence="2 3">
    <name type="scientific">Ammonicoccus fulvus</name>
    <dbReference type="NCBI Taxonomy" id="3138240"/>
    <lineage>
        <taxon>Bacteria</taxon>
        <taxon>Bacillati</taxon>
        <taxon>Actinomycetota</taxon>
        <taxon>Actinomycetes</taxon>
        <taxon>Propionibacteriales</taxon>
        <taxon>Propionibacteriaceae</taxon>
        <taxon>Ammonicoccus</taxon>
    </lineage>
</organism>
<dbReference type="Gene3D" id="1.10.10.10">
    <property type="entry name" value="Winged helix-like DNA-binding domain superfamily/Winged helix DNA-binding domain"/>
    <property type="match status" value="1"/>
</dbReference>
<dbReference type="SUPFAM" id="SSF46785">
    <property type="entry name" value="Winged helix' DNA-binding domain"/>
    <property type="match status" value="1"/>
</dbReference>
<evidence type="ECO:0000313" key="3">
    <source>
        <dbReference type="Proteomes" id="UP001442841"/>
    </source>
</evidence>
<name>A0ABZ3FJI5_9ACTN</name>
<reference evidence="2 3" key="1">
    <citation type="submission" date="2024-04" db="EMBL/GenBank/DDBJ databases">
        <title>Isolation of an actinomycete strain from pig manure.</title>
        <authorList>
            <person name="Gong T."/>
            <person name="Yu Z."/>
            <person name="An M."/>
            <person name="Wei C."/>
            <person name="Yang W."/>
            <person name="Liu L."/>
        </authorList>
    </citation>
    <scope>NUCLEOTIDE SEQUENCE [LARGE SCALE GENOMIC DNA]</scope>
    <source>
        <strain evidence="2 3">ZF39</strain>
    </source>
</reference>
<dbReference type="InterPro" id="IPR036388">
    <property type="entry name" value="WH-like_DNA-bd_sf"/>
</dbReference>
<feature type="region of interest" description="Disordered" evidence="1">
    <location>
        <begin position="18"/>
        <end position="40"/>
    </location>
</feature>
<proteinExistence type="predicted"/>
<evidence type="ECO:0000313" key="2">
    <source>
        <dbReference type="EMBL" id="XAN06172.1"/>
    </source>
</evidence>